<name>A0A833H5A6_9LEPT</name>
<comment type="caution">
    <text evidence="1">The sequence shown here is derived from an EMBL/GenBank/DDBJ whole genome shotgun (WGS) entry which is preliminary data.</text>
</comment>
<proteinExistence type="predicted"/>
<evidence type="ECO:0000313" key="1">
    <source>
        <dbReference type="EMBL" id="KAB2935458.1"/>
    </source>
</evidence>
<evidence type="ECO:0008006" key="3">
    <source>
        <dbReference type="Google" id="ProtNLM"/>
    </source>
</evidence>
<protein>
    <recommendedName>
        <fullName evidence="3">DUF4276 family protein</fullName>
    </recommendedName>
</protein>
<accession>A0A833H5A6</accession>
<dbReference type="Proteomes" id="UP000460298">
    <property type="component" value="Unassembled WGS sequence"/>
</dbReference>
<organism evidence="1 2">
    <name type="scientific">Leptonema illini</name>
    <dbReference type="NCBI Taxonomy" id="183"/>
    <lineage>
        <taxon>Bacteria</taxon>
        <taxon>Pseudomonadati</taxon>
        <taxon>Spirochaetota</taxon>
        <taxon>Spirochaetia</taxon>
        <taxon>Leptospirales</taxon>
        <taxon>Leptospiraceae</taxon>
        <taxon>Leptonema</taxon>
    </lineage>
</organism>
<reference evidence="1 2" key="1">
    <citation type="submission" date="2019-10" db="EMBL/GenBank/DDBJ databases">
        <title>Extracellular Electron Transfer in a Candidatus Methanoperedens spp. Enrichment Culture.</title>
        <authorList>
            <person name="Berger S."/>
            <person name="Rangel Shaw D."/>
            <person name="Berben T."/>
            <person name="In 'T Zandt M."/>
            <person name="Frank J."/>
            <person name="Reimann J."/>
            <person name="Jetten M.S.M."/>
            <person name="Welte C.U."/>
        </authorList>
    </citation>
    <scope>NUCLEOTIDE SEQUENCE [LARGE SCALE GENOMIC DNA]</scope>
    <source>
        <strain evidence="1">SB12</strain>
    </source>
</reference>
<evidence type="ECO:0000313" key="2">
    <source>
        <dbReference type="Proteomes" id="UP000460298"/>
    </source>
</evidence>
<dbReference type="EMBL" id="WBUI01000001">
    <property type="protein sequence ID" value="KAB2935458.1"/>
    <property type="molecule type" value="Genomic_DNA"/>
</dbReference>
<gene>
    <name evidence="1" type="ORF">F9K24_01645</name>
</gene>
<sequence length="209" mass="24245">MKDLLLLVADADMEAFFSGILQRPKAIQIRPITYEIQRHPLRDSGIIQSGAELARMRKGNFHKVILLWDHHGSGCEKRYSADDSAKAMQDKLDSYTWKTHSHTVSIDPELEIWLWHTESSIRKCWNLSEQQMELWIAEIAASLNRSIENAKKEVPKELFEFLIKEKVRRTISPRNFAQIGNSASMPALLKCDSFRAIIETLRRWFPPVK</sequence>
<dbReference type="AlphaFoldDB" id="A0A833H5A6"/>